<dbReference type="AlphaFoldDB" id="A0A318S119"/>
<accession>A0A318S119</accession>
<feature type="domain" description="HNH" evidence="3">
    <location>
        <begin position="382"/>
        <end position="424"/>
    </location>
</feature>
<dbReference type="Pfam" id="PF01844">
    <property type="entry name" value="HNH"/>
    <property type="match status" value="1"/>
</dbReference>
<dbReference type="RefSeq" id="WP_110468172.1">
    <property type="nucleotide sequence ID" value="NZ_QJSP01000002.1"/>
</dbReference>
<dbReference type="InterPro" id="IPR003615">
    <property type="entry name" value="HNH_nuc"/>
</dbReference>
<reference evidence="5 6" key="1">
    <citation type="submission" date="2018-06" db="EMBL/GenBank/DDBJ databases">
        <title>Genomic Encyclopedia of Type Strains, Phase IV (KMG-IV): sequencing the most valuable type-strain genomes for metagenomic binning, comparative biology and taxonomic classification.</title>
        <authorList>
            <person name="Goeker M."/>
        </authorList>
    </citation>
    <scope>NUCLEOTIDE SEQUENCE [LARGE SCALE GENOMIC DNA]</scope>
    <source>
        <strain evidence="5 6">DSM 45521</strain>
    </source>
</reference>
<dbReference type="OrthoDB" id="3513062at2"/>
<feature type="compositionally biased region" description="Low complexity" evidence="2">
    <location>
        <begin position="246"/>
        <end position="256"/>
    </location>
</feature>
<dbReference type="CDD" id="cd00085">
    <property type="entry name" value="HNHc"/>
    <property type="match status" value="1"/>
</dbReference>
<dbReference type="InterPro" id="IPR002711">
    <property type="entry name" value="HNH"/>
</dbReference>
<evidence type="ECO:0000259" key="4">
    <source>
        <dbReference type="Pfam" id="PF02720"/>
    </source>
</evidence>
<feature type="domain" description="DUF222" evidence="4">
    <location>
        <begin position="46"/>
        <end position="374"/>
    </location>
</feature>
<sequence>MSESVDLLDVIQSLDAAGLVAAREAISQRLTRVSLTTLSDEQVTETAQVVETGRRRDDALAIRWALEIRERGLAAKRGVKPGKYLSMLLHLNVDHAGARYKAAERVGYRRELSGDLLPAPYPATAAALTDGAIEFAHYRVIHKTLKALPHILRSPEIWANVEADLAAYARTMSPEDLTKAAQRLIAYLNPDGELTDDADRARNRAFKASRAGLDHMSEISGNLTPATRALWDVVAEKWARAGMNNPADPESPSGDGDSVDGDTLAAAAERDDRSQEQRNHDAFHRMLEHVVGSRAVGQHRGQAAKVVATMTLDELEKQIGIATTASGGTLPIRDALALAGSSRKFLALLDNAHRPLFLGREARLASADQRIALIAAERGCSCPGCDQPATRTAVHHMREWKNGGYTDITVLTLVCDPDHAKIHDGEHGWITEIITSGTGPPGWVGRVGWRQRGTDDPLTPNDTHFPERHFQDTVAQLRAREEAEEAHAAWFRQRAKEELFEAEWRATHPDWHTEEQRWIAELEQFPDPEPPPDDWFSDAA</sequence>
<dbReference type="GO" id="GO:0003676">
    <property type="term" value="F:nucleic acid binding"/>
    <property type="evidence" value="ECO:0007669"/>
    <property type="project" value="InterPro"/>
</dbReference>
<evidence type="ECO:0000313" key="6">
    <source>
        <dbReference type="Proteomes" id="UP000247591"/>
    </source>
</evidence>
<comment type="caution">
    <text evidence="5">The sequence shown here is derived from an EMBL/GenBank/DDBJ whole genome shotgun (WGS) entry which is preliminary data.</text>
</comment>
<dbReference type="Pfam" id="PF02720">
    <property type="entry name" value="DUF222"/>
    <property type="match status" value="1"/>
</dbReference>
<organism evidence="5 6">
    <name type="scientific">Williamsia limnetica</name>
    <dbReference type="NCBI Taxonomy" id="882452"/>
    <lineage>
        <taxon>Bacteria</taxon>
        <taxon>Bacillati</taxon>
        <taxon>Actinomycetota</taxon>
        <taxon>Actinomycetes</taxon>
        <taxon>Mycobacteriales</taxon>
        <taxon>Nocardiaceae</taxon>
        <taxon>Williamsia</taxon>
    </lineage>
</organism>
<keyword evidence="5" id="KW-0255">Endonuclease</keyword>
<keyword evidence="5" id="KW-0540">Nuclease</keyword>
<dbReference type="GO" id="GO:0008270">
    <property type="term" value="F:zinc ion binding"/>
    <property type="evidence" value="ECO:0007669"/>
    <property type="project" value="InterPro"/>
</dbReference>
<dbReference type="GO" id="GO:0004519">
    <property type="term" value="F:endonuclease activity"/>
    <property type="evidence" value="ECO:0007669"/>
    <property type="project" value="UniProtKB-KW"/>
</dbReference>
<dbReference type="InterPro" id="IPR003870">
    <property type="entry name" value="DUF222"/>
</dbReference>
<keyword evidence="5" id="KW-0378">Hydrolase</keyword>
<evidence type="ECO:0000256" key="1">
    <source>
        <dbReference type="ARBA" id="ARBA00023450"/>
    </source>
</evidence>
<feature type="region of interest" description="Disordered" evidence="2">
    <location>
        <begin position="242"/>
        <end position="262"/>
    </location>
</feature>
<protein>
    <submittedName>
        <fullName evidence="5">HNH endonuclease</fullName>
    </submittedName>
</protein>
<comment type="similarity">
    <text evidence="1">Belongs to the Rv1128c/1148c/1588c/1702c/1945/3466 family.</text>
</comment>
<dbReference type="Proteomes" id="UP000247591">
    <property type="component" value="Unassembled WGS sequence"/>
</dbReference>
<evidence type="ECO:0000313" key="5">
    <source>
        <dbReference type="EMBL" id="PYE20177.1"/>
    </source>
</evidence>
<evidence type="ECO:0000259" key="3">
    <source>
        <dbReference type="Pfam" id="PF01844"/>
    </source>
</evidence>
<gene>
    <name evidence="5" type="ORF">DFR67_102315</name>
</gene>
<proteinExistence type="inferred from homology"/>
<dbReference type="EMBL" id="QJSP01000002">
    <property type="protein sequence ID" value="PYE20177.1"/>
    <property type="molecule type" value="Genomic_DNA"/>
</dbReference>
<name>A0A318S119_WILLI</name>
<keyword evidence="6" id="KW-1185">Reference proteome</keyword>
<evidence type="ECO:0000256" key="2">
    <source>
        <dbReference type="SAM" id="MobiDB-lite"/>
    </source>
</evidence>